<keyword evidence="1" id="KW-0677">Repeat</keyword>
<comment type="caution">
    <text evidence="4">The sequence shown here is derived from an EMBL/GenBank/DDBJ whole genome shotgun (WGS) entry which is preliminary data.</text>
</comment>
<protein>
    <recommendedName>
        <fullName evidence="6">NB-ARC domain-containing protein</fullName>
    </recommendedName>
</protein>
<feature type="domain" description="Disease resistance protein winged helix" evidence="2">
    <location>
        <begin position="2"/>
        <end position="33"/>
    </location>
</feature>
<name>A0A6A6N2G4_HEVBR</name>
<evidence type="ECO:0000313" key="4">
    <source>
        <dbReference type="EMBL" id="KAF2320291.1"/>
    </source>
</evidence>
<dbReference type="PROSITE" id="PS51450">
    <property type="entry name" value="LRR"/>
    <property type="match status" value="1"/>
</dbReference>
<dbReference type="PANTHER" id="PTHR47186">
    <property type="entry name" value="LEUCINE-RICH REPEAT-CONTAINING PROTEIN 57"/>
    <property type="match status" value="1"/>
</dbReference>
<gene>
    <name evidence="4" type="ORF">GH714_026773</name>
</gene>
<dbReference type="InterPro" id="IPR058922">
    <property type="entry name" value="WHD_DRP"/>
</dbReference>
<dbReference type="InterPro" id="IPR055414">
    <property type="entry name" value="LRR_R13L4/SHOC2-like"/>
</dbReference>
<dbReference type="Proteomes" id="UP000467840">
    <property type="component" value="Chromosome 10"/>
</dbReference>
<dbReference type="Pfam" id="PF23598">
    <property type="entry name" value="LRR_14"/>
    <property type="match status" value="1"/>
</dbReference>
<evidence type="ECO:0000313" key="5">
    <source>
        <dbReference type="Proteomes" id="UP000467840"/>
    </source>
</evidence>
<dbReference type="Pfam" id="PF23559">
    <property type="entry name" value="WHD_DRP"/>
    <property type="match status" value="1"/>
</dbReference>
<keyword evidence="5" id="KW-1185">Reference proteome</keyword>
<dbReference type="SUPFAM" id="SSF52058">
    <property type="entry name" value="L domain-like"/>
    <property type="match status" value="1"/>
</dbReference>
<accession>A0A6A6N2G4</accession>
<evidence type="ECO:0000259" key="2">
    <source>
        <dbReference type="Pfam" id="PF23559"/>
    </source>
</evidence>
<reference evidence="4 5" key="1">
    <citation type="journal article" date="2020" name="Mol. Plant">
        <title>The Chromosome-Based Rubber Tree Genome Provides New Insights into Spurge Genome Evolution and Rubber Biosynthesis.</title>
        <authorList>
            <person name="Liu J."/>
            <person name="Shi C."/>
            <person name="Shi C.C."/>
            <person name="Li W."/>
            <person name="Zhang Q.J."/>
            <person name="Zhang Y."/>
            <person name="Li K."/>
            <person name="Lu H.F."/>
            <person name="Shi C."/>
            <person name="Zhu S.T."/>
            <person name="Xiao Z.Y."/>
            <person name="Nan H."/>
            <person name="Yue Y."/>
            <person name="Zhu X.G."/>
            <person name="Wu Y."/>
            <person name="Hong X.N."/>
            <person name="Fan G.Y."/>
            <person name="Tong Y."/>
            <person name="Zhang D."/>
            <person name="Mao C.L."/>
            <person name="Liu Y.L."/>
            <person name="Hao S.J."/>
            <person name="Liu W.Q."/>
            <person name="Lv M.Q."/>
            <person name="Zhang H.B."/>
            <person name="Liu Y."/>
            <person name="Hu-Tang G.R."/>
            <person name="Wang J.P."/>
            <person name="Wang J.H."/>
            <person name="Sun Y.H."/>
            <person name="Ni S.B."/>
            <person name="Chen W.B."/>
            <person name="Zhang X.C."/>
            <person name="Jiao Y.N."/>
            <person name="Eichler E.E."/>
            <person name="Li G.H."/>
            <person name="Liu X."/>
            <person name="Gao L.Z."/>
        </authorList>
    </citation>
    <scope>NUCLEOTIDE SEQUENCE [LARGE SCALE GENOMIC DNA]</scope>
    <source>
        <strain evidence="5">cv. GT1</strain>
        <tissue evidence="4">Leaf</tissue>
    </source>
</reference>
<dbReference type="InterPro" id="IPR032675">
    <property type="entry name" value="LRR_dom_sf"/>
</dbReference>
<dbReference type="Gene3D" id="3.80.10.10">
    <property type="entry name" value="Ribonuclease Inhibitor"/>
    <property type="match status" value="1"/>
</dbReference>
<dbReference type="AlphaFoldDB" id="A0A6A6N2G4"/>
<dbReference type="EMBL" id="JAAGAX010000003">
    <property type="protein sequence ID" value="KAF2320291.1"/>
    <property type="molecule type" value="Genomic_DNA"/>
</dbReference>
<dbReference type="InterPro" id="IPR001611">
    <property type="entry name" value="Leu-rich_rpt"/>
</dbReference>
<evidence type="ECO:0000256" key="1">
    <source>
        <dbReference type="ARBA" id="ARBA00022737"/>
    </source>
</evidence>
<proteinExistence type="predicted"/>
<evidence type="ECO:0008006" key="6">
    <source>
        <dbReference type="Google" id="ProtNLM"/>
    </source>
</evidence>
<sequence length="411" mass="46469">MDLLSRSFFQEVENDSWGNIESCKMHDLMHDLAALVSGGASAVLDSNVAYADEGTRHISIVSNSDSRWEVLPSLLKVRKARSLLLPNGSKWSEIQDDQCHLIFSKLRRLRALDLHDSGVEMVLSSVDKLKHLRYLDLSGNERIKTLPDSITRLQNLQILKLVECMALEQLPKDIKKLVNLRQLSLESCYSLSHMPPGIGKLTCLVKLSNFLVARDSSVSKHSGGLDELHALNNLRGTLRISLGYAVKNRAPASDFEAANLKEKQHLQLLSLDWSQLENDIDDGANDVDIEEMSLEKLRPHQNLRGLLLWDYRGVKSPSWFPSLINLLKSLTVWEIEDFEFLPEELLPCFTSLQEVCIFDCSRLTTAASEDENDDNEQWKGLKSLHTLRLIGIPELVAIQRGFNMQLRCDVS</sequence>
<feature type="domain" description="Disease resistance R13L4/SHOC-2-like LRR" evidence="3">
    <location>
        <begin position="102"/>
        <end position="335"/>
    </location>
</feature>
<dbReference type="PANTHER" id="PTHR47186:SF13">
    <property type="entry name" value="DISEASE RESISTANCE PROTEIN RGA3"/>
    <property type="match status" value="1"/>
</dbReference>
<evidence type="ECO:0000259" key="3">
    <source>
        <dbReference type="Pfam" id="PF23598"/>
    </source>
</evidence>
<organism evidence="4 5">
    <name type="scientific">Hevea brasiliensis</name>
    <name type="common">Para rubber tree</name>
    <name type="synonym">Siphonia brasiliensis</name>
    <dbReference type="NCBI Taxonomy" id="3981"/>
    <lineage>
        <taxon>Eukaryota</taxon>
        <taxon>Viridiplantae</taxon>
        <taxon>Streptophyta</taxon>
        <taxon>Embryophyta</taxon>
        <taxon>Tracheophyta</taxon>
        <taxon>Spermatophyta</taxon>
        <taxon>Magnoliopsida</taxon>
        <taxon>eudicotyledons</taxon>
        <taxon>Gunneridae</taxon>
        <taxon>Pentapetalae</taxon>
        <taxon>rosids</taxon>
        <taxon>fabids</taxon>
        <taxon>Malpighiales</taxon>
        <taxon>Euphorbiaceae</taxon>
        <taxon>Crotonoideae</taxon>
        <taxon>Micrandreae</taxon>
        <taxon>Hevea</taxon>
    </lineage>
</organism>